<evidence type="ECO:0000256" key="4">
    <source>
        <dbReference type="ARBA" id="ARBA00023163"/>
    </source>
</evidence>
<dbReference type="GO" id="GO:0000160">
    <property type="term" value="P:phosphorelay signal transduction system"/>
    <property type="evidence" value="ECO:0007669"/>
    <property type="project" value="InterPro"/>
</dbReference>
<dbReference type="SMART" id="SM00862">
    <property type="entry name" value="Trans_reg_C"/>
    <property type="match status" value="1"/>
</dbReference>
<name>A0A366M543_9ACTN</name>
<dbReference type="GO" id="GO:0003677">
    <property type="term" value="F:DNA binding"/>
    <property type="evidence" value="ECO:0007669"/>
    <property type="project" value="UniProtKB-UniRule"/>
</dbReference>
<dbReference type="SUPFAM" id="SSF52540">
    <property type="entry name" value="P-loop containing nucleoside triphosphate hydrolases"/>
    <property type="match status" value="1"/>
</dbReference>
<evidence type="ECO:0000256" key="3">
    <source>
        <dbReference type="ARBA" id="ARBA00023125"/>
    </source>
</evidence>
<dbReference type="Gene3D" id="1.25.40.10">
    <property type="entry name" value="Tetratricopeptide repeat domain"/>
    <property type="match status" value="3"/>
</dbReference>
<dbReference type="SMART" id="SM01043">
    <property type="entry name" value="BTAD"/>
    <property type="match status" value="1"/>
</dbReference>
<evidence type="ECO:0000256" key="6">
    <source>
        <dbReference type="PROSITE-ProRule" id="PRU01091"/>
    </source>
</evidence>
<dbReference type="InterPro" id="IPR005158">
    <property type="entry name" value="BTAD"/>
</dbReference>
<feature type="repeat" description="TPR" evidence="5">
    <location>
        <begin position="953"/>
        <end position="986"/>
    </location>
</feature>
<keyword evidence="4" id="KW-0804">Transcription</keyword>
<dbReference type="GO" id="GO:0043531">
    <property type="term" value="F:ADP binding"/>
    <property type="evidence" value="ECO:0007669"/>
    <property type="project" value="InterPro"/>
</dbReference>
<comment type="caution">
    <text evidence="8">The sequence shown here is derived from an EMBL/GenBank/DDBJ whole genome shotgun (WGS) entry which is preliminary data.</text>
</comment>
<feature type="domain" description="OmpR/PhoB-type" evidence="7">
    <location>
        <begin position="32"/>
        <end position="136"/>
    </location>
</feature>
<dbReference type="InterPro" id="IPR011990">
    <property type="entry name" value="TPR-like_helical_dom_sf"/>
</dbReference>
<keyword evidence="5" id="KW-0802">TPR repeat</keyword>
<protein>
    <recommendedName>
        <fullName evidence="7">OmpR/PhoB-type domain-containing protein</fullName>
    </recommendedName>
</protein>
<evidence type="ECO:0000256" key="5">
    <source>
        <dbReference type="PROSITE-ProRule" id="PRU00339"/>
    </source>
</evidence>
<dbReference type="PRINTS" id="PR00364">
    <property type="entry name" value="DISEASERSIST"/>
</dbReference>
<dbReference type="Proteomes" id="UP000253303">
    <property type="component" value="Unassembled WGS sequence"/>
</dbReference>
<evidence type="ECO:0000313" key="8">
    <source>
        <dbReference type="EMBL" id="RBQ21311.1"/>
    </source>
</evidence>
<proteinExistence type="inferred from homology"/>
<evidence type="ECO:0000256" key="2">
    <source>
        <dbReference type="ARBA" id="ARBA00023015"/>
    </source>
</evidence>
<dbReference type="SMART" id="SM00028">
    <property type="entry name" value="TPR"/>
    <property type="match status" value="8"/>
</dbReference>
<dbReference type="Gene3D" id="3.40.50.300">
    <property type="entry name" value="P-loop containing nucleotide triphosphate hydrolases"/>
    <property type="match status" value="1"/>
</dbReference>
<reference evidence="8 9" key="1">
    <citation type="submission" date="2018-06" db="EMBL/GenBank/DDBJ databases">
        <title>Sphaerisporangium craniellae sp. nov., isolated from a marine sponge in the South China Sea.</title>
        <authorList>
            <person name="Li L."/>
        </authorList>
    </citation>
    <scope>NUCLEOTIDE SEQUENCE [LARGE SCALE GENOMIC DNA]</scope>
    <source>
        <strain evidence="8 9">LHW63015</strain>
    </source>
</reference>
<dbReference type="Pfam" id="PF13424">
    <property type="entry name" value="TPR_12"/>
    <property type="match status" value="2"/>
</dbReference>
<sequence>MRPRRRPCGGGGDVATWHRSQKRCGPLPKNARSYREVGHLPAERTLVEFRILGSVEMWAEGQMRDLGTAKERYVLAILLLTPGQPVLIENIIDWVWGDTPPTNARGNLYTYVHRLRGRIGDDKAVLRRSGGYVLNVDPEQIDLHRFHRLNDRARTLAHVGNTDEALRLFNEAAELWRGEPLSGLHGEWISTIRTSLESDHQAATKMRLQLELDAGHHTEVLGELYRLVDGHPYDESFIEQLMIALYRCGRQRDALETYHRMSHRMVEQLGTDPAPSLRAMYQRILRGDPELAAPHIPPPAPSAPVTQNLPRDIPDFTGREADLRHLYEALDTGLTAVTIEAIDGMAGIGKSALAIHAAHALADRYKDGRWFLSLRAHDPNHPPLSPAEGLQILLRDIGENPRRIPEGLEPRAALWRARLAERRMLIVLDDAADADQVRPFLPGAPGCLVLITSRRRLTGLEGIRPLSLDVLAPHDASLLFRRIVGHDRPLAAPDVNRLVQLCGHLPLAVTIMADRLRHRPARAVGDFVTRLSQDRLAEMHTGDNDLTSTFELSYRELSRPRQRAFRRLSLHIGADFTAASAAAMIGSDLRTAERALEELLDHHLIQEPHSGRFRFHDLLREYARRRASEEESPGELRHVVHRLLDFYLYTADQADRALYPHRRRTALWIARPPADPLPVSDPDSAAEWLRTERDNLLSCAYHAAEHGLPSHTVNLSIALATYLERSAHWADAARLHETARRLSQKTGDRGATAHVELELSLIRSRTGRYHDAMELAQHGLTTFRALGDLHGEADVLCHLSRVCWHTGRSRLSLAYADKALNLYQHTKDRYGEGKAHLHRGIALFHLGRTEEAASAFQRSLDIVRVTKDRATMALALNNLGDLELDRGNLQRALDLFRESLATLRAAGWRQNEAVALNNIANVLRRQGALQEALYFYRQALSEYQATGDRRNETDAHNNIGASYLLLNLVSEALTHFHKALTVAEEIGDPYGQALALRGLGDGRQRHGQYDLAYETYERALAIAREVDNPLLQAGCLQGLGEALLHTKGRDQAEIHWREALAIYERLGSPEAEAVRASLRG</sequence>
<dbReference type="InterPro" id="IPR001867">
    <property type="entry name" value="OmpR/PhoB-type_DNA-bd"/>
</dbReference>
<dbReference type="InterPro" id="IPR016032">
    <property type="entry name" value="Sig_transdc_resp-reg_C-effctor"/>
</dbReference>
<dbReference type="InterPro" id="IPR036388">
    <property type="entry name" value="WH-like_DNA-bd_sf"/>
</dbReference>
<dbReference type="PROSITE" id="PS51755">
    <property type="entry name" value="OMPR_PHOB"/>
    <property type="match status" value="1"/>
</dbReference>
<organism evidence="8 9">
    <name type="scientific">Spongiactinospora rosea</name>
    <dbReference type="NCBI Taxonomy" id="2248750"/>
    <lineage>
        <taxon>Bacteria</taxon>
        <taxon>Bacillati</taxon>
        <taxon>Actinomycetota</taxon>
        <taxon>Actinomycetes</taxon>
        <taxon>Streptosporangiales</taxon>
        <taxon>Streptosporangiaceae</taxon>
        <taxon>Spongiactinospora</taxon>
    </lineage>
</organism>
<dbReference type="SUPFAM" id="SSF46894">
    <property type="entry name" value="C-terminal effector domain of the bipartite response regulators"/>
    <property type="match status" value="1"/>
</dbReference>
<evidence type="ECO:0000259" key="7">
    <source>
        <dbReference type="PROSITE" id="PS51755"/>
    </source>
</evidence>
<keyword evidence="2" id="KW-0805">Transcription regulation</keyword>
<dbReference type="InterPro" id="IPR027417">
    <property type="entry name" value="P-loop_NTPase"/>
</dbReference>
<dbReference type="Pfam" id="PF13374">
    <property type="entry name" value="TPR_10"/>
    <property type="match status" value="1"/>
</dbReference>
<dbReference type="PANTHER" id="PTHR35807">
    <property type="entry name" value="TRANSCRIPTIONAL REGULATOR REDD-RELATED"/>
    <property type="match status" value="1"/>
</dbReference>
<feature type="DNA-binding region" description="OmpR/PhoB-type" evidence="6">
    <location>
        <begin position="32"/>
        <end position="136"/>
    </location>
</feature>
<dbReference type="Gene3D" id="1.10.10.10">
    <property type="entry name" value="Winged helix-like DNA-binding domain superfamily/Winged helix DNA-binding domain"/>
    <property type="match status" value="1"/>
</dbReference>
<dbReference type="AlphaFoldDB" id="A0A366M543"/>
<keyword evidence="3 6" id="KW-0238">DNA-binding</keyword>
<dbReference type="PROSITE" id="PS50005">
    <property type="entry name" value="TPR"/>
    <property type="match status" value="2"/>
</dbReference>
<dbReference type="Pfam" id="PF00486">
    <property type="entry name" value="Trans_reg_C"/>
    <property type="match status" value="1"/>
</dbReference>
<dbReference type="InterPro" id="IPR051677">
    <property type="entry name" value="AfsR-DnrI-RedD_regulator"/>
</dbReference>
<evidence type="ECO:0000256" key="1">
    <source>
        <dbReference type="ARBA" id="ARBA00005820"/>
    </source>
</evidence>
<gene>
    <name evidence="8" type="ORF">DP939_00885</name>
</gene>
<comment type="similarity">
    <text evidence="1">Belongs to the AfsR/DnrI/RedD regulatory family.</text>
</comment>
<dbReference type="PANTHER" id="PTHR35807:SF1">
    <property type="entry name" value="TRANSCRIPTIONAL REGULATOR REDD"/>
    <property type="match status" value="1"/>
</dbReference>
<dbReference type="GO" id="GO:0006355">
    <property type="term" value="P:regulation of DNA-templated transcription"/>
    <property type="evidence" value="ECO:0007669"/>
    <property type="project" value="InterPro"/>
</dbReference>
<dbReference type="CDD" id="cd15831">
    <property type="entry name" value="BTAD"/>
    <property type="match status" value="1"/>
</dbReference>
<keyword evidence="9" id="KW-1185">Reference proteome</keyword>
<evidence type="ECO:0000313" key="9">
    <source>
        <dbReference type="Proteomes" id="UP000253303"/>
    </source>
</evidence>
<feature type="repeat" description="TPR" evidence="5">
    <location>
        <begin position="993"/>
        <end position="1026"/>
    </location>
</feature>
<dbReference type="EMBL" id="QMEY01000001">
    <property type="protein sequence ID" value="RBQ21311.1"/>
    <property type="molecule type" value="Genomic_DNA"/>
</dbReference>
<dbReference type="SUPFAM" id="SSF48452">
    <property type="entry name" value="TPR-like"/>
    <property type="match status" value="3"/>
</dbReference>
<dbReference type="InterPro" id="IPR019734">
    <property type="entry name" value="TPR_rpt"/>
</dbReference>
<dbReference type="Pfam" id="PF03704">
    <property type="entry name" value="BTAD"/>
    <property type="match status" value="1"/>
</dbReference>
<accession>A0A366M543</accession>